<dbReference type="PANTHER" id="PTHR33693:SF3">
    <property type="entry name" value="TYPE-5 URACIL-DNA GLYCOSYLASE"/>
    <property type="match status" value="1"/>
</dbReference>
<dbReference type="InterPro" id="IPR051536">
    <property type="entry name" value="UDG_Type-4/5"/>
</dbReference>
<feature type="domain" description="Uracil-DNA glycosylase-like" evidence="8">
    <location>
        <begin position="53"/>
        <end position="218"/>
    </location>
</feature>
<protein>
    <submittedName>
        <fullName evidence="9">Uracil-DNA glycosylase family protein</fullName>
    </submittedName>
</protein>
<name>A0ABW4TU21_9SPHN</name>
<gene>
    <name evidence="9" type="ORF">ACFSGX_05345</name>
</gene>
<comment type="caution">
    <text evidence="9">The sequence shown here is derived from an EMBL/GenBank/DDBJ whole genome shotgun (WGS) entry which is preliminary data.</text>
</comment>
<evidence type="ECO:0000256" key="5">
    <source>
        <dbReference type="ARBA" id="ARBA00023004"/>
    </source>
</evidence>
<evidence type="ECO:0000256" key="3">
    <source>
        <dbReference type="ARBA" id="ARBA00022763"/>
    </source>
</evidence>
<proteinExistence type="predicted"/>
<organism evidence="9 10">
    <name type="scientific">Sphingomonas arantia</name>
    <dbReference type="NCBI Taxonomy" id="1460676"/>
    <lineage>
        <taxon>Bacteria</taxon>
        <taxon>Pseudomonadati</taxon>
        <taxon>Pseudomonadota</taxon>
        <taxon>Alphaproteobacteria</taxon>
        <taxon>Sphingomonadales</taxon>
        <taxon>Sphingomonadaceae</taxon>
        <taxon>Sphingomonas</taxon>
    </lineage>
</organism>
<dbReference type="Pfam" id="PF03167">
    <property type="entry name" value="UDG"/>
    <property type="match status" value="1"/>
</dbReference>
<dbReference type="SMART" id="SM00987">
    <property type="entry name" value="UreE_C"/>
    <property type="match status" value="1"/>
</dbReference>
<evidence type="ECO:0000259" key="8">
    <source>
        <dbReference type="SMART" id="SM00986"/>
    </source>
</evidence>
<evidence type="ECO:0000313" key="9">
    <source>
        <dbReference type="EMBL" id="MFD1950189.1"/>
    </source>
</evidence>
<evidence type="ECO:0000313" key="10">
    <source>
        <dbReference type="Proteomes" id="UP001597400"/>
    </source>
</evidence>
<keyword evidence="10" id="KW-1185">Reference proteome</keyword>
<evidence type="ECO:0000256" key="7">
    <source>
        <dbReference type="ARBA" id="ARBA00023204"/>
    </source>
</evidence>
<dbReference type="EMBL" id="JBHUGS010000001">
    <property type="protein sequence ID" value="MFD1950189.1"/>
    <property type="molecule type" value="Genomic_DNA"/>
</dbReference>
<keyword evidence="7" id="KW-0234">DNA repair</keyword>
<dbReference type="SUPFAM" id="SSF52141">
    <property type="entry name" value="Uracil-DNA glycosylase-like"/>
    <property type="match status" value="1"/>
</dbReference>
<keyword evidence="2" id="KW-0479">Metal-binding</keyword>
<dbReference type="SMART" id="SM00986">
    <property type="entry name" value="UDG"/>
    <property type="match status" value="1"/>
</dbReference>
<accession>A0ABW4TU21</accession>
<keyword evidence="1" id="KW-0004">4Fe-4S</keyword>
<sequence length="242" mass="25513">MTDPVTALSDDLTDAVATDMVEPPRDCPLCPRLAAFREEQRLAHPDWHNAPVPVFGDPDAWLAIVGLSPGLKGGNRSGRTFDNEKGGGTLYGALLAFRLAHDHEALGPQEIGPEDDLVLDGVVTIDAVRCVPPNNQPTKEELLTCRPFLAGPLAALPELRLVIALGEEAHRSAVKALGGKLPKARYAPMAEHRFPSGVQLIDCAPLATDGVAIEAAVLEAVVARALVLRSGEAAPVEDVAAP</sequence>
<keyword evidence="4" id="KW-0378">Hydrolase</keyword>
<dbReference type="Proteomes" id="UP001597400">
    <property type="component" value="Unassembled WGS sequence"/>
</dbReference>
<dbReference type="InterPro" id="IPR005122">
    <property type="entry name" value="Uracil-DNA_glycosylase-like"/>
</dbReference>
<keyword evidence="3" id="KW-0227">DNA damage</keyword>
<keyword evidence="6" id="KW-0411">Iron-sulfur</keyword>
<evidence type="ECO:0000256" key="4">
    <source>
        <dbReference type="ARBA" id="ARBA00022801"/>
    </source>
</evidence>
<evidence type="ECO:0000256" key="1">
    <source>
        <dbReference type="ARBA" id="ARBA00022485"/>
    </source>
</evidence>
<dbReference type="Gene3D" id="3.40.470.10">
    <property type="entry name" value="Uracil-DNA glycosylase-like domain"/>
    <property type="match status" value="1"/>
</dbReference>
<reference evidence="10" key="1">
    <citation type="journal article" date="2019" name="Int. J. Syst. Evol. Microbiol.">
        <title>The Global Catalogue of Microorganisms (GCM) 10K type strain sequencing project: providing services to taxonomists for standard genome sequencing and annotation.</title>
        <authorList>
            <consortium name="The Broad Institute Genomics Platform"/>
            <consortium name="The Broad Institute Genome Sequencing Center for Infectious Disease"/>
            <person name="Wu L."/>
            <person name="Ma J."/>
        </authorList>
    </citation>
    <scope>NUCLEOTIDE SEQUENCE [LARGE SCALE GENOMIC DNA]</scope>
    <source>
        <strain evidence="10">CGMCC 1.12702</strain>
    </source>
</reference>
<evidence type="ECO:0000256" key="2">
    <source>
        <dbReference type="ARBA" id="ARBA00022723"/>
    </source>
</evidence>
<dbReference type="InterPro" id="IPR036895">
    <property type="entry name" value="Uracil-DNA_glycosylase-like_sf"/>
</dbReference>
<evidence type="ECO:0000256" key="6">
    <source>
        <dbReference type="ARBA" id="ARBA00023014"/>
    </source>
</evidence>
<keyword evidence="5" id="KW-0408">Iron</keyword>
<dbReference type="PANTHER" id="PTHR33693">
    <property type="entry name" value="TYPE-5 URACIL-DNA GLYCOSYLASE"/>
    <property type="match status" value="1"/>
</dbReference>